<name>A0ABR2B4A9_9ROSI</name>
<evidence type="ECO:0000313" key="1">
    <source>
        <dbReference type="EMBL" id="KAK8501704.1"/>
    </source>
</evidence>
<comment type="caution">
    <text evidence="1">The sequence shown here is derived from an EMBL/GenBank/DDBJ whole genome shotgun (WGS) entry which is preliminary data.</text>
</comment>
<sequence length="95" mass="10466">MMILVMAETEMIMKGLRKDEVDGHGSGFLGEMNGPLASHDARNARHVVPAAATFSQLLNLPKQIYITHACIFKLRSGRTRVDGLVARTAQLEFLT</sequence>
<accession>A0ABR2B4A9</accession>
<evidence type="ECO:0000313" key="2">
    <source>
        <dbReference type="Proteomes" id="UP001472677"/>
    </source>
</evidence>
<proteinExistence type="predicted"/>
<dbReference type="EMBL" id="JBBPBM010000182">
    <property type="protein sequence ID" value="KAK8501704.1"/>
    <property type="molecule type" value="Genomic_DNA"/>
</dbReference>
<gene>
    <name evidence="1" type="ORF">V6N12_002442</name>
</gene>
<dbReference type="Proteomes" id="UP001472677">
    <property type="component" value="Unassembled WGS sequence"/>
</dbReference>
<reference evidence="1 2" key="1">
    <citation type="journal article" date="2024" name="G3 (Bethesda)">
        <title>Genome assembly of Hibiscus sabdariffa L. provides insights into metabolisms of medicinal natural products.</title>
        <authorList>
            <person name="Kim T."/>
        </authorList>
    </citation>
    <scope>NUCLEOTIDE SEQUENCE [LARGE SCALE GENOMIC DNA]</scope>
    <source>
        <strain evidence="1">TK-2024</strain>
        <tissue evidence="1">Old leaves</tissue>
    </source>
</reference>
<keyword evidence="2" id="KW-1185">Reference proteome</keyword>
<protein>
    <submittedName>
        <fullName evidence="1">Uncharacterized protein</fullName>
    </submittedName>
</protein>
<organism evidence="1 2">
    <name type="scientific">Hibiscus sabdariffa</name>
    <name type="common">roselle</name>
    <dbReference type="NCBI Taxonomy" id="183260"/>
    <lineage>
        <taxon>Eukaryota</taxon>
        <taxon>Viridiplantae</taxon>
        <taxon>Streptophyta</taxon>
        <taxon>Embryophyta</taxon>
        <taxon>Tracheophyta</taxon>
        <taxon>Spermatophyta</taxon>
        <taxon>Magnoliopsida</taxon>
        <taxon>eudicotyledons</taxon>
        <taxon>Gunneridae</taxon>
        <taxon>Pentapetalae</taxon>
        <taxon>rosids</taxon>
        <taxon>malvids</taxon>
        <taxon>Malvales</taxon>
        <taxon>Malvaceae</taxon>
        <taxon>Malvoideae</taxon>
        <taxon>Hibiscus</taxon>
    </lineage>
</organism>